<organism evidence="2 3">
    <name type="scientific">Luedemannella flava</name>
    <dbReference type="NCBI Taxonomy" id="349316"/>
    <lineage>
        <taxon>Bacteria</taxon>
        <taxon>Bacillati</taxon>
        <taxon>Actinomycetota</taxon>
        <taxon>Actinomycetes</taxon>
        <taxon>Micromonosporales</taxon>
        <taxon>Micromonosporaceae</taxon>
        <taxon>Luedemannella</taxon>
    </lineage>
</organism>
<dbReference type="SUPFAM" id="SSF160719">
    <property type="entry name" value="gpW/gp25-like"/>
    <property type="match status" value="1"/>
</dbReference>
<keyword evidence="3" id="KW-1185">Reference proteome</keyword>
<sequence>MSTRAIRFAGAGFAGTPEGLTVTPTGAVAMVSDDDAVRQAIVLLLTTTPGERLMRPDYGSHLRRLAFAPNDHTTAGLAIHYVRTAIERWEPRVEIVDLDADADPVDHHVLTVRLRYRVRASLTVSTLDLPVDVSTPESEGGQP</sequence>
<dbReference type="RefSeq" id="WP_344139230.1">
    <property type="nucleotide sequence ID" value="NZ_BAAALT010000273.1"/>
</dbReference>
<dbReference type="Gene3D" id="3.10.450.40">
    <property type="match status" value="1"/>
</dbReference>
<evidence type="ECO:0000313" key="2">
    <source>
        <dbReference type="EMBL" id="GAA1832147.1"/>
    </source>
</evidence>
<protein>
    <submittedName>
        <fullName evidence="2">GPW/gp25 family protein</fullName>
    </submittedName>
</protein>
<dbReference type="InterPro" id="IPR007048">
    <property type="entry name" value="IraD/Gp25-like"/>
</dbReference>
<proteinExistence type="predicted"/>
<feature type="domain" description="IraD/Gp25-like" evidence="1">
    <location>
        <begin position="32"/>
        <end position="120"/>
    </location>
</feature>
<dbReference type="Pfam" id="PF04965">
    <property type="entry name" value="GPW_gp25"/>
    <property type="match status" value="1"/>
</dbReference>
<evidence type="ECO:0000313" key="3">
    <source>
        <dbReference type="Proteomes" id="UP001500218"/>
    </source>
</evidence>
<dbReference type="Proteomes" id="UP001500218">
    <property type="component" value="Unassembled WGS sequence"/>
</dbReference>
<dbReference type="EMBL" id="BAAALT010000273">
    <property type="protein sequence ID" value="GAA1832147.1"/>
    <property type="molecule type" value="Genomic_DNA"/>
</dbReference>
<gene>
    <name evidence="2" type="ORF">GCM10009682_58300</name>
</gene>
<accession>A0ABN2MM85</accession>
<evidence type="ECO:0000259" key="1">
    <source>
        <dbReference type="Pfam" id="PF04965"/>
    </source>
</evidence>
<comment type="caution">
    <text evidence="2">The sequence shown here is derived from an EMBL/GenBank/DDBJ whole genome shotgun (WGS) entry which is preliminary data.</text>
</comment>
<reference evidence="2 3" key="1">
    <citation type="journal article" date="2019" name="Int. J. Syst. Evol. Microbiol.">
        <title>The Global Catalogue of Microorganisms (GCM) 10K type strain sequencing project: providing services to taxonomists for standard genome sequencing and annotation.</title>
        <authorList>
            <consortium name="The Broad Institute Genomics Platform"/>
            <consortium name="The Broad Institute Genome Sequencing Center for Infectious Disease"/>
            <person name="Wu L."/>
            <person name="Ma J."/>
        </authorList>
    </citation>
    <scope>NUCLEOTIDE SEQUENCE [LARGE SCALE GENOMIC DNA]</scope>
    <source>
        <strain evidence="2 3">JCM 13250</strain>
    </source>
</reference>
<name>A0ABN2MM85_9ACTN</name>